<sequence length="298" mass="32710">MAKNYFLKMFAGAALFGLLASCNTTSDPTESIPDPVGGPSPKKFVAKVAMDNVTQEEYVSTTSGVLQQITFKDDNAPTFNYIGSVTYQTGSSDPANQDISQVTFISPATGSLDYTFDIVPAEKGKIFSASCKATGATPSLSYLSDYAFSYDVITSKLTKVLEKRKDGGISAYNKFIEYNFVYAGKNVSQVICKKGILNNLGAPDFATAKTSTYNFQNYDSNNSPFSMLPQNFSLIRGFVNPALFYRMSPNNPTSMYFEMPAPTPSVNTGQSYSYDNERYPVVEKNQKVTFTYKKLEGI</sequence>
<name>A0A1B8ZDE7_9FLAO</name>
<keyword evidence="3" id="KW-1185">Reference proteome</keyword>
<keyword evidence="1" id="KW-0732">Signal</keyword>
<evidence type="ECO:0000313" key="3">
    <source>
        <dbReference type="Proteomes" id="UP000092651"/>
    </source>
</evidence>
<evidence type="ECO:0000313" key="2">
    <source>
        <dbReference type="EMBL" id="OCA69623.1"/>
    </source>
</evidence>
<feature type="signal peptide" evidence="1">
    <location>
        <begin position="1"/>
        <end position="26"/>
    </location>
</feature>
<dbReference type="EMBL" id="MAYH01000045">
    <property type="protein sequence ID" value="OCA69623.1"/>
    <property type="molecule type" value="Genomic_DNA"/>
</dbReference>
<dbReference type="OrthoDB" id="1271983at2"/>
<reference evidence="2 3" key="1">
    <citation type="submission" date="2016-07" db="EMBL/GenBank/DDBJ databases">
        <authorList>
            <person name="Jeong J.-J."/>
            <person name="Kim D.W."/>
            <person name="Sang M.K."/>
            <person name="Choi I.-G."/>
            <person name="Kim K.D."/>
        </authorList>
    </citation>
    <scope>NUCLEOTIDE SEQUENCE [LARGE SCALE GENOMIC DNA]</scope>
    <source>
        <strain evidence="2 3">UTM-3</strain>
    </source>
</reference>
<evidence type="ECO:0000256" key="1">
    <source>
        <dbReference type="SAM" id="SignalP"/>
    </source>
</evidence>
<comment type="caution">
    <text evidence="2">The sequence shown here is derived from an EMBL/GenBank/DDBJ whole genome shotgun (WGS) entry which is preliminary data.</text>
</comment>
<gene>
    <name evidence="2" type="ORF">BBI01_15945</name>
</gene>
<accession>A0A1B8ZDE7</accession>
<evidence type="ECO:0008006" key="4">
    <source>
        <dbReference type="Google" id="ProtNLM"/>
    </source>
</evidence>
<feature type="chain" id="PRO_5008620455" description="DUF4595 domain-containing protein" evidence="1">
    <location>
        <begin position="27"/>
        <end position="298"/>
    </location>
</feature>
<organism evidence="2 3">
    <name type="scientific">Chryseobacterium artocarpi</name>
    <dbReference type="NCBI Taxonomy" id="1414727"/>
    <lineage>
        <taxon>Bacteria</taxon>
        <taxon>Pseudomonadati</taxon>
        <taxon>Bacteroidota</taxon>
        <taxon>Flavobacteriia</taxon>
        <taxon>Flavobacteriales</taxon>
        <taxon>Weeksellaceae</taxon>
        <taxon>Chryseobacterium group</taxon>
        <taxon>Chryseobacterium</taxon>
    </lineage>
</organism>
<dbReference type="AlphaFoldDB" id="A0A1B8ZDE7"/>
<dbReference type="PROSITE" id="PS51257">
    <property type="entry name" value="PROKAR_LIPOPROTEIN"/>
    <property type="match status" value="1"/>
</dbReference>
<dbReference type="Proteomes" id="UP000092651">
    <property type="component" value="Unassembled WGS sequence"/>
</dbReference>
<proteinExistence type="predicted"/>
<dbReference type="RefSeq" id="WP_065395806.1">
    <property type="nucleotide sequence ID" value="NZ_MAYH01000045.1"/>
</dbReference>
<protein>
    <recommendedName>
        <fullName evidence="4">DUF4595 domain-containing protein</fullName>
    </recommendedName>
</protein>